<feature type="domain" description="O-methyltransferase dimerisation" evidence="6">
    <location>
        <begin position="64"/>
        <end position="134"/>
    </location>
</feature>
<dbReference type="InterPro" id="IPR001077">
    <property type="entry name" value="COMT_C"/>
</dbReference>
<dbReference type="InterPro" id="IPR029063">
    <property type="entry name" value="SAM-dependent_MTases_sf"/>
</dbReference>
<dbReference type="Pfam" id="PF00891">
    <property type="entry name" value="Methyltransf_2"/>
    <property type="match status" value="1"/>
</dbReference>
<evidence type="ECO:0000259" key="5">
    <source>
        <dbReference type="Pfam" id="PF00891"/>
    </source>
</evidence>
<dbReference type="GO" id="GO:0046983">
    <property type="term" value="F:protein dimerization activity"/>
    <property type="evidence" value="ECO:0007669"/>
    <property type="project" value="InterPro"/>
</dbReference>
<dbReference type="Gene3D" id="3.40.50.150">
    <property type="entry name" value="Vaccinia Virus protein VP39"/>
    <property type="match status" value="1"/>
</dbReference>
<evidence type="ECO:0000256" key="3">
    <source>
        <dbReference type="ARBA" id="ARBA00022691"/>
    </source>
</evidence>
<dbReference type="InterPro" id="IPR036390">
    <property type="entry name" value="WH_DNA-bd_sf"/>
</dbReference>
<protein>
    <submittedName>
        <fullName evidence="7">S-adenosyl-L-methionine-dependent methyltransferase</fullName>
    </submittedName>
</protein>
<keyword evidence="8" id="KW-1185">Reference proteome</keyword>
<evidence type="ECO:0000256" key="4">
    <source>
        <dbReference type="PIRSR" id="PIRSR005739-1"/>
    </source>
</evidence>
<dbReference type="Pfam" id="PF08100">
    <property type="entry name" value="Dimerisation"/>
    <property type="match status" value="1"/>
</dbReference>
<reference evidence="7 8" key="1">
    <citation type="submission" date="2016-04" db="EMBL/GenBank/DDBJ databases">
        <title>A degradative enzymes factory behind the ericoid mycorrhizal symbiosis.</title>
        <authorList>
            <consortium name="DOE Joint Genome Institute"/>
            <person name="Martino E."/>
            <person name="Morin E."/>
            <person name="Grelet G."/>
            <person name="Kuo A."/>
            <person name="Kohler A."/>
            <person name="Daghino S."/>
            <person name="Barry K."/>
            <person name="Choi C."/>
            <person name="Cichocki N."/>
            <person name="Clum A."/>
            <person name="Copeland A."/>
            <person name="Hainaut M."/>
            <person name="Haridas S."/>
            <person name="Labutti K."/>
            <person name="Lindquist E."/>
            <person name="Lipzen A."/>
            <person name="Khouja H.-R."/>
            <person name="Murat C."/>
            <person name="Ohm R."/>
            <person name="Olson A."/>
            <person name="Spatafora J."/>
            <person name="Veneault-Fourrey C."/>
            <person name="Henrissat B."/>
            <person name="Grigoriev I."/>
            <person name="Martin F."/>
            <person name="Perotto S."/>
        </authorList>
    </citation>
    <scope>NUCLEOTIDE SEQUENCE [LARGE SCALE GENOMIC DNA]</scope>
    <source>
        <strain evidence="7 8">F</strain>
    </source>
</reference>
<proteinExistence type="predicted"/>
<keyword evidence="2 7" id="KW-0808">Transferase</keyword>
<sequence>MSSDLEPVALKHINAAAASIANDGSSLDEETRKKTLNAVRELVKSLEKPFEVLWRYSYRLSSQRMAMRVGLDMGLYDVLVKADGKPVKAQELADACKAEKLFTVRIMRVLTAAGFVDEVGVETYAANELTKLMAEDVTDGVVKGSYDMPARVQVVMHNYFRERGYKSPVDPVDGPMQWTLNTKLAYFEYVQQDPELFKAFTQLMTRWRGLSKHWTEWYPVQANILDGASTNAEEIIMVDMGGDRGHDLEIFLKRFPSTQGRLVLQDLPMTIATVPHLAPAIKTTVHDFFTPQPVKGARVYFMHIILHDWPDDKVRDIFRQIIPAMRPGYSKLLLNEIVLPDQKCPADFAAADINMMNLLAGMERSRAQWIELVESVGLKVIAVHTSPFMENSEGVVEAMLEA</sequence>
<evidence type="ECO:0000313" key="7">
    <source>
        <dbReference type="EMBL" id="PMD42041.1"/>
    </source>
</evidence>
<evidence type="ECO:0000256" key="2">
    <source>
        <dbReference type="ARBA" id="ARBA00022679"/>
    </source>
</evidence>
<dbReference type="OrthoDB" id="1535081at2759"/>
<dbReference type="EMBL" id="KZ613943">
    <property type="protein sequence ID" value="PMD42041.1"/>
    <property type="molecule type" value="Genomic_DNA"/>
</dbReference>
<keyword evidence="1 7" id="KW-0489">Methyltransferase</keyword>
<feature type="active site" description="Proton acceptor" evidence="4">
    <location>
        <position position="307"/>
    </location>
</feature>
<dbReference type="InterPro" id="IPR016461">
    <property type="entry name" value="COMT-like"/>
</dbReference>
<dbReference type="PANTHER" id="PTHR43712">
    <property type="entry name" value="PUTATIVE (AFU_ORTHOLOGUE AFUA_4G14580)-RELATED"/>
    <property type="match status" value="1"/>
</dbReference>
<gene>
    <name evidence="7" type="ORF">L207DRAFT_621840</name>
</gene>
<accession>A0A2J6RU53</accession>
<evidence type="ECO:0000313" key="8">
    <source>
        <dbReference type="Proteomes" id="UP000235786"/>
    </source>
</evidence>
<dbReference type="Proteomes" id="UP000235786">
    <property type="component" value="Unassembled WGS sequence"/>
</dbReference>
<dbReference type="AlphaFoldDB" id="A0A2J6RU53"/>
<evidence type="ECO:0000259" key="6">
    <source>
        <dbReference type="Pfam" id="PF08100"/>
    </source>
</evidence>
<dbReference type="Gene3D" id="1.10.10.10">
    <property type="entry name" value="Winged helix-like DNA-binding domain superfamily/Winged helix DNA-binding domain"/>
    <property type="match status" value="1"/>
</dbReference>
<dbReference type="PANTHER" id="PTHR43712:SF1">
    <property type="entry name" value="HYPOTHETICAL O-METHYLTRANSFERASE (EUROFUNG)-RELATED"/>
    <property type="match status" value="1"/>
</dbReference>
<name>A0A2J6RU53_HYAVF</name>
<evidence type="ECO:0000256" key="1">
    <source>
        <dbReference type="ARBA" id="ARBA00022603"/>
    </source>
</evidence>
<dbReference type="SUPFAM" id="SSF53335">
    <property type="entry name" value="S-adenosyl-L-methionine-dependent methyltransferases"/>
    <property type="match status" value="1"/>
</dbReference>
<dbReference type="PIRSF" id="PIRSF005739">
    <property type="entry name" value="O-mtase"/>
    <property type="match status" value="1"/>
</dbReference>
<feature type="domain" description="O-methyltransferase C-terminal" evidence="5">
    <location>
        <begin position="186"/>
        <end position="377"/>
    </location>
</feature>
<dbReference type="GO" id="GO:0032259">
    <property type="term" value="P:methylation"/>
    <property type="evidence" value="ECO:0007669"/>
    <property type="project" value="UniProtKB-KW"/>
</dbReference>
<dbReference type="InterPro" id="IPR036388">
    <property type="entry name" value="WH-like_DNA-bd_sf"/>
</dbReference>
<dbReference type="GO" id="GO:0008171">
    <property type="term" value="F:O-methyltransferase activity"/>
    <property type="evidence" value="ECO:0007669"/>
    <property type="project" value="InterPro"/>
</dbReference>
<dbReference type="InterPro" id="IPR012967">
    <property type="entry name" value="COMT_dimerisation"/>
</dbReference>
<dbReference type="PROSITE" id="PS51683">
    <property type="entry name" value="SAM_OMT_II"/>
    <property type="match status" value="1"/>
</dbReference>
<dbReference type="SUPFAM" id="SSF46785">
    <property type="entry name" value="Winged helix' DNA-binding domain"/>
    <property type="match status" value="1"/>
</dbReference>
<keyword evidence="3" id="KW-0949">S-adenosyl-L-methionine</keyword>
<organism evidence="7 8">
    <name type="scientific">Hyaloscypha variabilis (strain UAMH 11265 / GT02V1 / F)</name>
    <name type="common">Meliniomyces variabilis</name>
    <dbReference type="NCBI Taxonomy" id="1149755"/>
    <lineage>
        <taxon>Eukaryota</taxon>
        <taxon>Fungi</taxon>
        <taxon>Dikarya</taxon>
        <taxon>Ascomycota</taxon>
        <taxon>Pezizomycotina</taxon>
        <taxon>Leotiomycetes</taxon>
        <taxon>Helotiales</taxon>
        <taxon>Hyaloscyphaceae</taxon>
        <taxon>Hyaloscypha</taxon>
        <taxon>Hyaloscypha variabilis</taxon>
    </lineage>
</organism>